<dbReference type="CDD" id="cd00635">
    <property type="entry name" value="PLPDE_III_YBL036c_like"/>
    <property type="match status" value="1"/>
</dbReference>
<dbReference type="EMBL" id="CAFBSA010000015">
    <property type="protein sequence ID" value="CAB5142950.1"/>
    <property type="molecule type" value="Genomic_DNA"/>
</dbReference>
<dbReference type="Gene3D" id="3.20.20.10">
    <property type="entry name" value="Alanine racemase"/>
    <property type="match status" value="1"/>
</dbReference>
<keyword evidence="1" id="KW-0663">Pyridoxal phosphate</keyword>
<dbReference type="AlphaFoldDB" id="A0A6J6NYN0"/>
<dbReference type="NCBIfam" id="TIGR00044">
    <property type="entry name" value="YggS family pyridoxal phosphate-dependent enzyme"/>
    <property type="match status" value="1"/>
</dbReference>
<feature type="domain" description="Alanine racemase N-terminal" evidence="2">
    <location>
        <begin position="14"/>
        <end position="225"/>
    </location>
</feature>
<evidence type="ECO:0000259" key="2">
    <source>
        <dbReference type="Pfam" id="PF01168"/>
    </source>
</evidence>
<dbReference type="PANTHER" id="PTHR10146:SF14">
    <property type="entry name" value="PYRIDOXAL PHOSPHATE HOMEOSTASIS PROTEIN"/>
    <property type="match status" value="1"/>
</dbReference>
<dbReference type="PIRSF" id="PIRSF004848">
    <property type="entry name" value="YBL036c_PLPDEIII"/>
    <property type="match status" value="1"/>
</dbReference>
<name>A0A6J6NYN0_9ZZZZ</name>
<dbReference type="HAMAP" id="MF_02087">
    <property type="entry name" value="PLP_homeostasis"/>
    <property type="match status" value="1"/>
</dbReference>
<evidence type="ECO:0000313" key="5">
    <source>
        <dbReference type="EMBL" id="CAB4659740.1"/>
    </source>
</evidence>
<dbReference type="GO" id="GO:0030170">
    <property type="term" value="F:pyridoxal phosphate binding"/>
    <property type="evidence" value="ECO:0007669"/>
    <property type="project" value="InterPro"/>
</dbReference>
<accession>A0A6J6NYN0</accession>
<evidence type="ECO:0000313" key="8">
    <source>
        <dbReference type="EMBL" id="CAB5142950.1"/>
    </source>
</evidence>
<protein>
    <submittedName>
        <fullName evidence="6">Unannotated protein</fullName>
    </submittedName>
</protein>
<dbReference type="EMBL" id="CAEZXU010000003">
    <property type="protein sequence ID" value="CAB4689604.1"/>
    <property type="molecule type" value="Genomic_DNA"/>
</dbReference>
<organism evidence="6">
    <name type="scientific">freshwater metagenome</name>
    <dbReference type="NCBI Taxonomy" id="449393"/>
    <lineage>
        <taxon>unclassified sequences</taxon>
        <taxon>metagenomes</taxon>
        <taxon>ecological metagenomes</taxon>
    </lineage>
</organism>
<evidence type="ECO:0000313" key="4">
    <source>
        <dbReference type="EMBL" id="CAB4607729.1"/>
    </source>
</evidence>
<dbReference type="Pfam" id="PF01168">
    <property type="entry name" value="Ala_racemase_N"/>
    <property type="match status" value="1"/>
</dbReference>
<reference evidence="6" key="1">
    <citation type="submission" date="2020-05" db="EMBL/GenBank/DDBJ databases">
        <authorList>
            <person name="Chiriac C."/>
            <person name="Salcher M."/>
            <person name="Ghai R."/>
            <person name="Kavagutti S V."/>
        </authorList>
    </citation>
    <scope>NUCLEOTIDE SEQUENCE</scope>
</reference>
<evidence type="ECO:0000256" key="1">
    <source>
        <dbReference type="ARBA" id="ARBA00022898"/>
    </source>
</evidence>
<evidence type="ECO:0000313" key="6">
    <source>
        <dbReference type="EMBL" id="CAB4689604.1"/>
    </source>
</evidence>
<dbReference type="PANTHER" id="PTHR10146">
    <property type="entry name" value="PROLINE SYNTHETASE CO-TRANSCRIBED BACTERIAL HOMOLOG PROTEIN"/>
    <property type="match status" value="1"/>
</dbReference>
<dbReference type="SUPFAM" id="SSF51419">
    <property type="entry name" value="PLP-binding barrel"/>
    <property type="match status" value="1"/>
</dbReference>
<sequence length="230" mass="25405">MPISRKDEIAENLAKVQEQIANATKSAGRNIAEIKLIAVTKTFPVSDLHFLYELGIRDFGENRDQEAILKTAELPKDINWHFQGQIQSNKLKSITNWASVIHSVDQFRYAKLISEFAGGQSRGIFIQVSLDEVPESRGGVDPSKILQLANEISELRNIELLGLMAVAPLQDKPANAFSRLQRYQSALLEKMPNANSLSIGMSGDFEVAISHGATHLRIGSSILGNRQPIT</sequence>
<gene>
    <name evidence="4" type="ORF">UFOPK1854_00384</name>
    <name evidence="5" type="ORF">UFOPK2252_00859</name>
    <name evidence="6" type="ORF">UFOPK2592_00102</name>
    <name evidence="7" type="ORF">UFOPK3282_00143</name>
    <name evidence="3" type="ORF">UFOPK4171_00136</name>
    <name evidence="8" type="ORF">UFOPK4442_00171</name>
</gene>
<dbReference type="EMBL" id="CAESAM010000006">
    <property type="protein sequence ID" value="CAB4332904.1"/>
    <property type="molecule type" value="Genomic_DNA"/>
</dbReference>
<evidence type="ECO:0000313" key="3">
    <source>
        <dbReference type="EMBL" id="CAB4332904.1"/>
    </source>
</evidence>
<evidence type="ECO:0000313" key="7">
    <source>
        <dbReference type="EMBL" id="CAB4847439.1"/>
    </source>
</evidence>
<dbReference type="EMBL" id="CAEZWN010000089">
    <property type="protein sequence ID" value="CAB4659740.1"/>
    <property type="molecule type" value="Genomic_DNA"/>
</dbReference>
<dbReference type="EMBL" id="CAEZUT010000026">
    <property type="protein sequence ID" value="CAB4607729.1"/>
    <property type="molecule type" value="Genomic_DNA"/>
</dbReference>
<dbReference type="EMBL" id="CAFBJG010000007">
    <property type="protein sequence ID" value="CAB4847439.1"/>
    <property type="molecule type" value="Genomic_DNA"/>
</dbReference>
<proteinExistence type="inferred from homology"/>
<dbReference type="InterPro" id="IPR011078">
    <property type="entry name" value="PyrdxlP_homeostasis"/>
</dbReference>
<dbReference type="InterPro" id="IPR029066">
    <property type="entry name" value="PLP-binding_barrel"/>
</dbReference>
<dbReference type="InterPro" id="IPR001608">
    <property type="entry name" value="Ala_racemase_N"/>
</dbReference>